<keyword evidence="13" id="KW-1015">Disulfide bond</keyword>
<evidence type="ECO:0000256" key="10">
    <source>
        <dbReference type="ARBA" id="ARBA00022840"/>
    </source>
</evidence>
<evidence type="ECO:0000259" key="22">
    <source>
        <dbReference type="PROSITE" id="PS50011"/>
    </source>
</evidence>
<evidence type="ECO:0000256" key="13">
    <source>
        <dbReference type="ARBA" id="ARBA00023157"/>
    </source>
</evidence>
<dbReference type="GO" id="GO:0048544">
    <property type="term" value="P:recognition of pollen"/>
    <property type="evidence" value="ECO:0007669"/>
    <property type="project" value="InterPro"/>
</dbReference>
<dbReference type="InterPro" id="IPR000858">
    <property type="entry name" value="S_locus_glycoprot_dom"/>
</dbReference>
<dbReference type="SMART" id="SM00108">
    <property type="entry name" value="B_lectin"/>
    <property type="match status" value="1"/>
</dbReference>
<feature type="binding site" evidence="19">
    <location>
        <position position="519"/>
    </location>
    <ligand>
        <name>ATP</name>
        <dbReference type="ChEBI" id="CHEBI:30616"/>
    </ligand>
</feature>
<dbReference type="InterPro" id="IPR000719">
    <property type="entry name" value="Prot_kinase_dom"/>
</dbReference>
<proteinExistence type="inferred from homology"/>
<comment type="subcellular location">
    <subcellularLocation>
        <location evidence="1">Membrane</location>
        <topology evidence="1">Single-pass type I membrane protein</topology>
    </subcellularLocation>
</comment>
<dbReference type="InterPro" id="IPR036426">
    <property type="entry name" value="Bulb-type_lectin_dom_sf"/>
</dbReference>
<dbReference type="SUPFAM" id="SSF56112">
    <property type="entry name" value="Protein kinase-like (PK-like)"/>
    <property type="match status" value="1"/>
</dbReference>
<evidence type="ECO:0000256" key="20">
    <source>
        <dbReference type="SAM" id="Phobius"/>
    </source>
</evidence>
<dbReference type="SMART" id="SM00220">
    <property type="entry name" value="S_TKc"/>
    <property type="match status" value="1"/>
</dbReference>
<dbReference type="FunFam" id="2.90.10.10:FF:000026">
    <property type="entry name" value="Serine/threonine-protein kinase"/>
    <property type="match status" value="1"/>
</dbReference>
<evidence type="ECO:0000313" key="25">
    <source>
        <dbReference type="EMBL" id="KAF6147473.1"/>
    </source>
</evidence>
<dbReference type="PROSITE" id="PS00108">
    <property type="entry name" value="PROTEIN_KINASE_ST"/>
    <property type="match status" value="1"/>
</dbReference>
<accession>A0A7J7LXX9</accession>
<dbReference type="InterPro" id="IPR011009">
    <property type="entry name" value="Kinase-like_dom_sf"/>
</dbReference>
<keyword evidence="15" id="KW-0325">Glycoprotein</keyword>
<comment type="similarity">
    <text evidence="18">Belongs to the protein kinase superfamily. Ser/Thr protein kinase family.</text>
</comment>
<dbReference type="FunFam" id="2.90.10.10:FF:000013">
    <property type="entry name" value="G-type lectin S-receptor-like serine/threonine-protein kinase LECRK1"/>
    <property type="match status" value="1"/>
</dbReference>
<feature type="domain" description="Bulb-type lectin" evidence="23">
    <location>
        <begin position="147"/>
        <end position="276"/>
    </location>
</feature>
<dbReference type="CDD" id="cd00028">
    <property type="entry name" value="B_lectin"/>
    <property type="match status" value="1"/>
</dbReference>
<evidence type="ECO:0000256" key="2">
    <source>
        <dbReference type="ARBA" id="ARBA00022527"/>
    </source>
</evidence>
<protein>
    <recommendedName>
        <fullName evidence="18">Receptor-like serine/threonine-protein kinase</fullName>
        <ecNumber evidence="18">2.7.11.1</ecNumber>
    </recommendedName>
</protein>
<dbReference type="GO" id="GO:0016020">
    <property type="term" value="C:membrane"/>
    <property type="evidence" value="ECO:0007669"/>
    <property type="project" value="UniProtKB-SubCell"/>
</dbReference>
<keyword evidence="2 18" id="KW-0723">Serine/threonine-protein kinase</keyword>
<keyword evidence="4 18" id="KW-0808">Transferase</keyword>
<feature type="chain" id="PRO_5029571408" description="Receptor-like serine/threonine-protein kinase" evidence="21">
    <location>
        <begin position="20"/>
        <end position="775"/>
    </location>
</feature>
<dbReference type="SUPFAM" id="SSF51110">
    <property type="entry name" value="alpha-D-mannose-specific plant lectins"/>
    <property type="match status" value="2"/>
</dbReference>
<dbReference type="GO" id="GO:0005524">
    <property type="term" value="F:ATP binding"/>
    <property type="evidence" value="ECO:0007669"/>
    <property type="project" value="UniProtKB-UniRule"/>
</dbReference>
<evidence type="ECO:0000256" key="11">
    <source>
        <dbReference type="ARBA" id="ARBA00022989"/>
    </source>
</evidence>
<dbReference type="Gene3D" id="1.10.510.10">
    <property type="entry name" value="Transferase(Phosphotransferase) domain 1"/>
    <property type="match status" value="1"/>
</dbReference>
<dbReference type="PANTHER" id="PTHR47976">
    <property type="entry name" value="G-TYPE LECTIN S-RECEPTOR-LIKE SERINE/THREONINE-PROTEIN KINASE SD2-5"/>
    <property type="match status" value="1"/>
</dbReference>
<name>A0A7J7LXX9_9MAGN</name>
<evidence type="ECO:0000256" key="15">
    <source>
        <dbReference type="ARBA" id="ARBA00023180"/>
    </source>
</evidence>
<feature type="domain" description="Bulb-type lectin" evidence="23">
    <location>
        <begin position="23"/>
        <end position="144"/>
    </location>
</feature>
<dbReference type="Proteomes" id="UP000541444">
    <property type="component" value="Unassembled WGS sequence"/>
</dbReference>
<keyword evidence="14" id="KW-0675">Receptor</keyword>
<evidence type="ECO:0000256" key="4">
    <source>
        <dbReference type="ARBA" id="ARBA00022679"/>
    </source>
</evidence>
<dbReference type="InterPro" id="IPR017441">
    <property type="entry name" value="Protein_kinase_ATP_BS"/>
</dbReference>
<evidence type="ECO:0000313" key="26">
    <source>
        <dbReference type="Proteomes" id="UP000541444"/>
    </source>
</evidence>
<sequence>MATIILLFLLLSALSTITALQKYSNITLGSSLSPKTNLSSWLSPSGKFAFGFYPQGEDGFIVAIWFAQVPEKTVIWTYNRDDPKIPSNVTLQMTTDGRLVLQPAEGQAKAISTATDSASSASMLDSGNFVLYNSDSDVLWESFTSPTDTIVQGQRLLAGSALVSSTSRTDHSTGRFMLSMQTDGNLVQYPASDTAWDKSWYAYWSSGTYRAGDNVSVNLDKDGHLYLLNNTGFNIRNLSAAVSPSDGTIFYRMTIDVDGIFRLYSLSPRGNWSIKWSSTNDKCSPKGICGLNSYCTLMDQESVCRCLPGFDFVNQNQQMLGCGRNTTVDGCENTTMSLLENTVWEDESYTILSSTNIEDCRLMCLTDCNCQAALFSNLKCRKQRFPLRFGRRDLSNPPTALIKEVGIRKVTTTNEPKANKQGEKVLGIEILITSVVIATVAFIVLMVSGVLIYRHRVWVYHQLSDTGSIGLNEEITLRSFTYLELEKATNGFREEVGRGSFGTVFKGVISNGERIIAVKRLERVVDEGEREFRTEMRVIGRTHHKNLVRLLGYCHEGSNRLLVYEYMCNGSLENFLFKPEKYPNWDERVGIALNIARGVLYLHEECETQIIHCDIKPQNILMDEFFCAKIADFGLAKLLKPDQTRTFTGIRGTRGYVAPEWHRNLPVTVKADVYSYGIMLMEIICCRKSLDMELQEDEIVLSDWVFQCFEEGELSKLVDDQVVDKKRLERMVKVALWCIQDDPALRPHMKKVVLMLEGTIEIPVPPGPTSFLSSI</sequence>
<evidence type="ECO:0000259" key="23">
    <source>
        <dbReference type="PROSITE" id="PS50927"/>
    </source>
</evidence>
<keyword evidence="11 20" id="KW-1133">Transmembrane helix</keyword>
<evidence type="ECO:0000256" key="17">
    <source>
        <dbReference type="ARBA" id="ARBA00048679"/>
    </source>
</evidence>
<evidence type="ECO:0000256" key="5">
    <source>
        <dbReference type="ARBA" id="ARBA00022692"/>
    </source>
</evidence>
<keyword evidence="9 18" id="KW-0418">Kinase</keyword>
<keyword evidence="10 18" id="KW-0067">ATP-binding</keyword>
<dbReference type="FunFam" id="1.10.510.10:FF:000237">
    <property type="entry name" value="G-type lectin S-receptor-like serine/threonine-protein kinase"/>
    <property type="match status" value="1"/>
</dbReference>
<keyword evidence="6 21" id="KW-0732">Signal</keyword>
<evidence type="ECO:0000259" key="24">
    <source>
        <dbReference type="PROSITE" id="PS50948"/>
    </source>
</evidence>
<dbReference type="Gene3D" id="3.30.200.20">
    <property type="entry name" value="Phosphorylase Kinase, domain 1"/>
    <property type="match status" value="1"/>
</dbReference>
<dbReference type="PROSITE" id="PS00107">
    <property type="entry name" value="PROTEIN_KINASE_ATP"/>
    <property type="match status" value="1"/>
</dbReference>
<dbReference type="Pfam" id="PF00954">
    <property type="entry name" value="S_locus_glycop"/>
    <property type="match status" value="1"/>
</dbReference>
<keyword evidence="5 20" id="KW-0812">Transmembrane</keyword>
<dbReference type="OrthoDB" id="758220at2759"/>
<evidence type="ECO:0000256" key="1">
    <source>
        <dbReference type="ARBA" id="ARBA00004479"/>
    </source>
</evidence>
<dbReference type="GO" id="GO:0004674">
    <property type="term" value="F:protein serine/threonine kinase activity"/>
    <property type="evidence" value="ECO:0007669"/>
    <property type="project" value="UniProtKB-KW"/>
</dbReference>
<reference evidence="25 26" key="1">
    <citation type="journal article" date="2020" name="IScience">
        <title>Genome Sequencing of the Endangered Kingdonia uniflora (Circaeasteraceae, Ranunculales) Reveals Potential Mechanisms of Evolutionary Specialization.</title>
        <authorList>
            <person name="Sun Y."/>
            <person name="Deng T."/>
            <person name="Zhang A."/>
            <person name="Moore M.J."/>
            <person name="Landis J.B."/>
            <person name="Lin N."/>
            <person name="Zhang H."/>
            <person name="Zhang X."/>
            <person name="Huang J."/>
            <person name="Zhang X."/>
            <person name="Sun H."/>
            <person name="Wang H."/>
        </authorList>
    </citation>
    <scope>NUCLEOTIDE SEQUENCE [LARGE SCALE GENOMIC DNA]</scope>
    <source>
        <strain evidence="25">TB1705</strain>
        <tissue evidence="25">Leaf</tissue>
    </source>
</reference>
<organism evidence="25 26">
    <name type="scientific">Kingdonia uniflora</name>
    <dbReference type="NCBI Taxonomy" id="39325"/>
    <lineage>
        <taxon>Eukaryota</taxon>
        <taxon>Viridiplantae</taxon>
        <taxon>Streptophyta</taxon>
        <taxon>Embryophyta</taxon>
        <taxon>Tracheophyta</taxon>
        <taxon>Spermatophyta</taxon>
        <taxon>Magnoliopsida</taxon>
        <taxon>Ranunculales</taxon>
        <taxon>Circaeasteraceae</taxon>
        <taxon>Kingdonia</taxon>
    </lineage>
</organism>
<evidence type="ECO:0000256" key="7">
    <source>
        <dbReference type="ARBA" id="ARBA00022734"/>
    </source>
</evidence>
<dbReference type="PANTHER" id="PTHR47976:SF7">
    <property type="entry name" value="RECEPTOR-LIKE SERINE_THREONINE-PROTEIN KINASE"/>
    <property type="match status" value="1"/>
</dbReference>
<dbReference type="PROSITE" id="PS50011">
    <property type="entry name" value="PROTEIN_KINASE_DOM"/>
    <property type="match status" value="1"/>
</dbReference>
<dbReference type="EMBL" id="JACGCM010001902">
    <property type="protein sequence ID" value="KAF6147473.1"/>
    <property type="molecule type" value="Genomic_DNA"/>
</dbReference>
<dbReference type="InterPro" id="IPR003609">
    <property type="entry name" value="Pan_app"/>
</dbReference>
<dbReference type="InterPro" id="IPR051343">
    <property type="entry name" value="G-type_lectin_kinases/EP1-like"/>
</dbReference>
<dbReference type="PROSITE" id="PS50948">
    <property type="entry name" value="PAN"/>
    <property type="match status" value="1"/>
</dbReference>
<keyword evidence="26" id="KW-1185">Reference proteome</keyword>
<evidence type="ECO:0000256" key="6">
    <source>
        <dbReference type="ARBA" id="ARBA00022729"/>
    </source>
</evidence>
<dbReference type="GO" id="GO:0030246">
    <property type="term" value="F:carbohydrate binding"/>
    <property type="evidence" value="ECO:0007669"/>
    <property type="project" value="UniProtKB-KW"/>
</dbReference>
<dbReference type="PIRSF" id="PIRSF000641">
    <property type="entry name" value="SRK"/>
    <property type="match status" value="1"/>
</dbReference>
<feature type="domain" description="Apple" evidence="24">
    <location>
        <begin position="331"/>
        <end position="406"/>
    </location>
</feature>
<dbReference type="PROSITE" id="PS50927">
    <property type="entry name" value="BULB_LECTIN"/>
    <property type="match status" value="2"/>
</dbReference>
<dbReference type="Gene3D" id="2.90.10.10">
    <property type="entry name" value="Bulb-type lectin domain"/>
    <property type="match status" value="2"/>
</dbReference>
<comment type="caution">
    <text evidence="25">The sequence shown here is derived from an EMBL/GenBank/DDBJ whole genome shotgun (WGS) entry which is preliminary data.</text>
</comment>
<dbReference type="EC" id="2.7.11.1" evidence="18"/>
<dbReference type="InterPro" id="IPR024171">
    <property type="entry name" value="SRK-like_kinase"/>
</dbReference>
<evidence type="ECO:0000256" key="21">
    <source>
        <dbReference type="SAM" id="SignalP"/>
    </source>
</evidence>
<keyword evidence="3" id="KW-0245">EGF-like domain</keyword>
<feature type="domain" description="Protein kinase" evidence="22">
    <location>
        <begin position="490"/>
        <end position="760"/>
    </location>
</feature>
<evidence type="ECO:0000256" key="18">
    <source>
        <dbReference type="PIRNR" id="PIRNR000641"/>
    </source>
</evidence>
<gene>
    <name evidence="25" type="ORF">GIB67_021299</name>
</gene>
<evidence type="ECO:0000256" key="12">
    <source>
        <dbReference type="ARBA" id="ARBA00023136"/>
    </source>
</evidence>
<keyword evidence="7" id="KW-0430">Lectin</keyword>
<dbReference type="Pfam" id="PF01453">
    <property type="entry name" value="B_lectin"/>
    <property type="match status" value="1"/>
</dbReference>
<keyword evidence="12 20" id="KW-0472">Membrane</keyword>
<evidence type="ECO:0000256" key="14">
    <source>
        <dbReference type="ARBA" id="ARBA00023170"/>
    </source>
</evidence>
<evidence type="ECO:0000256" key="19">
    <source>
        <dbReference type="PROSITE-ProRule" id="PRU10141"/>
    </source>
</evidence>
<dbReference type="Pfam" id="PF00069">
    <property type="entry name" value="Pkinase"/>
    <property type="match status" value="1"/>
</dbReference>
<keyword evidence="8 18" id="KW-0547">Nucleotide-binding</keyword>
<dbReference type="FunFam" id="3.30.200.20:FF:000059">
    <property type="entry name" value="S-receptor-like serine/threonine-protein kinase"/>
    <property type="match status" value="1"/>
</dbReference>
<comment type="catalytic activity">
    <reaction evidence="17 18">
        <text>L-seryl-[protein] + ATP = O-phospho-L-seryl-[protein] + ADP + H(+)</text>
        <dbReference type="Rhea" id="RHEA:17989"/>
        <dbReference type="Rhea" id="RHEA-COMP:9863"/>
        <dbReference type="Rhea" id="RHEA-COMP:11604"/>
        <dbReference type="ChEBI" id="CHEBI:15378"/>
        <dbReference type="ChEBI" id="CHEBI:29999"/>
        <dbReference type="ChEBI" id="CHEBI:30616"/>
        <dbReference type="ChEBI" id="CHEBI:83421"/>
        <dbReference type="ChEBI" id="CHEBI:456216"/>
        <dbReference type="EC" id="2.7.11.1"/>
    </reaction>
</comment>
<dbReference type="AlphaFoldDB" id="A0A7J7LXX9"/>
<evidence type="ECO:0000256" key="16">
    <source>
        <dbReference type="ARBA" id="ARBA00047899"/>
    </source>
</evidence>
<comment type="catalytic activity">
    <reaction evidence="16 18">
        <text>L-threonyl-[protein] + ATP = O-phospho-L-threonyl-[protein] + ADP + H(+)</text>
        <dbReference type="Rhea" id="RHEA:46608"/>
        <dbReference type="Rhea" id="RHEA-COMP:11060"/>
        <dbReference type="Rhea" id="RHEA-COMP:11605"/>
        <dbReference type="ChEBI" id="CHEBI:15378"/>
        <dbReference type="ChEBI" id="CHEBI:30013"/>
        <dbReference type="ChEBI" id="CHEBI:30616"/>
        <dbReference type="ChEBI" id="CHEBI:61977"/>
        <dbReference type="ChEBI" id="CHEBI:456216"/>
        <dbReference type="EC" id="2.7.11.1"/>
    </reaction>
</comment>
<dbReference type="InterPro" id="IPR008271">
    <property type="entry name" value="Ser/Thr_kinase_AS"/>
</dbReference>
<feature type="transmembrane region" description="Helical" evidence="20">
    <location>
        <begin position="430"/>
        <end position="453"/>
    </location>
</feature>
<dbReference type="InterPro" id="IPR001480">
    <property type="entry name" value="Bulb-type_lectin_dom"/>
</dbReference>
<evidence type="ECO:0000256" key="3">
    <source>
        <dbReference type="ARBA" id="ARBA00022536"/>
    </source>
</evidence>
<dbReference type="CDD" id="cd14066">
    <property type="entry name" value="STKc_IRAK"/>
    <property type="match status" value="1"/>
</dbReference>
<evidence type="ECO:0000256" key="9">
    <source>
        <dbReference type="ARBA" id="ARBA00022777"/>
    </source>
</evidence>
<feature type="signal peptide" evidence="21">
    <location>
        <begin position="1"/>
        <end position="19"/>
    </location>
</feature>
<evidence type="ECO:0000256" key="8">
    <source>
        <dbReference type="ARBA" id="ARBA00022741"/>
    </source>
</evidence>